<keyword evidence="1" id="KW-0812">Transmembrane</keyword>
<dbReference type="EMBL" id="LUGM01000004">
    <property type="protein sequence ID" value="KYH13144.1"/>
    <property type="molecule type" value="Genomic_DNA"/>
</dbReference>
<feature type="domain" description="ABC transporter" evidence="2">
    <location>
        <begin position="7"/>
        <end position="238"/>
    </location>
</feature>
<dbReference type="PANTHER" id="PTHR46743:SF2">
    <property type="entry name" value="TEICHOIC ACIDS EXPORT ATP-BINDING PROTEIN TAGH"/>
    <property type="match status" value="1"/>
</dbReference>
<name>A0A151A164_9STAP</name>
<dbReference type="GO" id="GO:0016887">
    <property type="term" value="F:ATP hydrolysis activity"/>
    <property type="evidence" value="ECO:0007669"/>
    <property type="project" value="InterPro"/>
</dbReference>
<comment type="caution">
    <text evidence="3">The sequence shown here is derived from an EMBL/GenBank/DDBJ whole genome shotgun (WGS) entry which is preliminary data.</text>
</comment>
<accession>A0A151A164</accession>
<dbReference type="GO" id="GO:0005524">
    <property type="term" value="F:ATP binding"/>
    <property type="evidence" value="ECO:0007669"/>
    <property type="project" value="UniProtKB-KW"/>
</dbReference>
<gene>
    <name evidence="3" type="ORF">A0131_12545</name>
</gene>
<reference evidence="3 4" key="1">
    <citation type="submission" date="2016-02" db="EMBL/GenBank/DDBJ databases">
        <title>Draft genome sequence of hydrocarbon degrading Staphylococcus saprophyticus Strain CNV2, isolated from crude-oil contaminated soil from Noonmati Oil Refinery, Guwahati, Assam, India.</title>
        <authorList>
            <person name="Mukherjee A."/>
            <person name="Chettri B."/>
            <person name="Langpoklakpam J."/>
            <person name="Singh A.K."/>
            <person name="Chattopadhyay D.J."/>
        </authorList>
    </citation>
    <scope>NUCLEOTIDE SEQUENCE [LARGE SCALE GENOMIC DNA]</scope>
    <source>
        <strain evidence="3 4">CNV2</strain>
    </source>
</reference>
<keyword evidence="3" id="KW-0067">ATP-binding</keyword>
<evidence type="ECO:0000259" key="2">
    <source>
        <dbReference type="PROSITE" id="PS50893"/>
    </source>
</evidence>
<keyword evidence="3" id="KW-0547">Nucleotide-binding</keyword>
<dbReference type="PANTHER" id="PTHR46743">
    <property type="entry name" value="TEICHOIC ACIDS EXPORT ATP-BINDING PROTEIN TAGH"/>
    <property type="match status" value="1"/>
</dbReference>
<dbReference type="PROSITE" id="PS50893">
    <property type="entry name" value="ABC_TRANSPORTER_2"/>
    <property type="match status" value="1"/>
</dbReference>
<dbReference type="AlphaFoldDB" id="A0A151A164"/>
<dbReference type="Proteomes" id="UP000075418">
    <property type="component" value="Unassembled WGS sequence"/>
</dbReference>
<evidence type="ECO:0000313" key="3">
    <source>
        <dbReference type="EMBL" id="KYH13144.1"/>
    </source>
</evidence>
<evidence type="ECO:0000256" key="1">
    <source>
        <dbReference type="SAM" id="Phobius"/>
    </source>
</evidence>
<dbReference type="Gene3D" id="3.40.50.300">
    <property type="entry name" value="P-loop containing nucleotide triphosphate hydrolases"/>
    <property type="match status" value="1"/>
</dbReference>
<dbReference type="InterPro" id="IPR053990">
    <property type="entry name" value="TagH_C"/>
</dbReference>
<dbReference type="InterPro" id="IPR027417">
    <property type="entry name" value="P-loop_NTPase"/>
</dbReference>
<dbReference type="Pfam" id="PF00005">
    <property type="entry name" value="ABC_tran"/>
    <property type="match status" value="1"/>
</dbReference>
<keyword evidence="1" id="KW-1133">Transmembrane helix</keyword>
<dbReference type="SUPFAM" id="SSF52540">
    <property type="entry name" value="P-loop containing nucleoside triphosphate hydrolases"/>
    <property type="match status" value="1"/>
</dbReference>
<dbReference type="Pfam" id="PF22096">
    <property type="entry name" value="TagH_C"/>
    <property type="match status" value="1"/>
</dbReference>
<dbReference type="Pfam" id="PF22269">
    <property type="entry name" value="TagH_SH3-like"/>
    <property type="match status" value="1"/>
</dbReference>
<feature type="transmembrane region" description="Helical" evidence="1">
    <location>
        <begin position="284"/>
        <end position="303"/>
    </location>
</feature>
<sequence>MGSAIILKLLNVTHYYRNKQNKKWYLPFNYGADDIELNNVSLHIYQGEALGIIGESQSSKALVGRILSGEVKPDKGKRTSKTDIFYADVSDKELIQEDVESFIQHRITMFHNKDANVTASNIIEQSQLKEKEQTSVVDLSAEEYAQLLFTLSRFCKANILIYNQILNHLSDEFFNKAIDLADEYINNNQTIVMIDDDISKIEQASNYIAWISHGQLRKEGSINQVLPLFKDHEKDRNSLETVEQQENFDVDWKKSRSKIPELTYNFKRIERYKHAKAPAIIGRFWTLLITLILGAIIMALFMFNDLGKLQIAQNVDQANIQNKQTNPYEDKLAYGIVLNDKIQLDGLKHKEHLNLKQYSFVTITGENNSNYRIVVDGKEYKTAKSNVRYFDSAGLFEKHSGKKLAPYMQHNYINYYEYFNSNLHKQHDKVTDQLVPETGKDNRFVVPITSQPISMIFNDSNELTGFVYPMKNQDKLKKEFDISGNFWIAKSGDGYYMADFKNNKWIYIEL</sequence>
<dbReference type="InterPro" id="IPR053989">
    <property type="entry name" value="TagH_SH3-like"/>
</dbReference>
<organism evidence="3 4">
    <name type="scientific">Staphylococcus kloosii</name>
    <dbReference type="NCBI Taxonomy" id="29384"/>
    <lineage>
        <taxon>Bacteria</taxon>
        <taxon>Bacillati</taxon>
        <taxon>Bacillota</taxon>
        <taxon>Bacilli</taxon>
        <taxon>Bacillales</taxon>
        <taxon>Staphylococcaceae</taxon>
        <taxon>Staphylococcus</taxon>
    </lineage>
</organism>
<dbReference type="RefSeq" id="WP_061855648.1">
    <property type="nucleotide sequence ID" value="NZ_LUGM01000004.1"/>
</dbReference>
<proteinExistence type="predicted"/>
<protein>
    <submittedName>
        <fullName evidence="3">Teichoic acid ABC transporter ATP-binding protein</fullName>
    </submittedName>
</protein>
<keyword evidence="1" id="KW-0472">Membrane</keyword>
<dbReference type="InterPro" id="IPR050683">
    <property type="entry name" value="Bact_Polysacc_Export_ATP-bd"/>
</dbReference>
<evidence type="ECO:0000313" key="4">
    <source>
        <dbReference type="Proteomes" id="UP000075418"/>
    </source>
</evidence>
<dbReference type="InterPro" id="IPR003439">
    <property type="entry name" value="ABC_transporter-like_ATP-bd"/>
</dbReference>